<dbReference type="InterPro" id="IPR003660">
    <property type="entry name" value="HAMP_dom"/>
</dbReference>
<feature type="domain" description="HAMP" evidence="12">
    <location>
        <begin position="156"/>
        <end position="208"/>
    </location>
</feature>
<evidence type="ECO:0000259" key="12">
    <source>
        <dbReference type="PROSITE" id="PS50885"/>
    </source>
</evidence>
<keyword evidence="6" id="KW-0808">Transferase</keyword>
<dbReference type="SUPFAM" id="SSF47384">
    <property type="entry name" value="Homodimeric domain of signal transducing histidine kinase"/>
    <property type="match status" value="1"/>
</dbReference>
<evidence type="ECO:0000256" key="9">
    <source>
        <dbReference type="ARBA" id="ARBA00022840"/>
    </source>
</evidence>
<dbReference type="InterPro" id="IPR003661">
    <property type="entry name" value="HisK_dim/P_dom"/>
</dbReference>
<dbReference type="GO" id="GO:0016301">
    <property type="term" value="F:kinase activity"/>
    <property type="evidence" value="ECO:0007669"/>
    <property type="project" value="UniProtKB-KW"/>
</dbReference>
<dbReference type="InterPro" id="IPR003594">
    <property type="entry name" value="HATPase_dom"/>
</dbReference>
<reference evidence="13 14" key="1">
    <citation type="submission" date="2023-03" db="EMBL/GenBank/DDBJ databases">
        <title>Draft genome sequence of Thalassotalea insulae KCTC 62186T.</title>
        <authorList>
            <person name="Sawabe T."/>
        </authorList>
    </citation>
    <scope>NUCLEOTIDE SEQUENCE [LARGE SCALE GENOMIC DNA]</scope>
    <source>
        <strain evidence="13 14">KCTC 62186</strain>
    </source>
</reference>
<keyword evidence="14" id="KW-1185">Reference proteome</keyword>
<comment type="caution">
    <text evidence="13">The sequence shown here is derived from an EMBL/GenBank/DDBJ whole genome shotgun (WGS) entry which is preliminary data.</text>
</comment>
<dbReference type="PROSITE" id="PS50885">
    <property type="entry name" value="HAMP"/>
    <property type="match status" value="1"/>
</dbReference>
<dbReference type="InterPro" id="IPR036890">
    <property type="entry name" value="HATPase_C_sf"/>
</dbReference>
<evidence type="ECO:0000256" key="8">
    <source>
        <dbReference type="ARBA" id="ARBA00022777"/>
    </source>
</evidence>
<dbReference type="PANTHER" id="PTHR44936">
    <property type="entry name" value="SENSOR PROTEIN CREC"/>
    <property type="match status" value="1"/>
</dbReference>
<sequence>MRFLTYSLILVVFASTIGLGWLVDTLYQHNAEPEQDVSKVRLFEQFGDNLAQTLAQLANKQAFIHQWTGNHDYQLSLKALDKLVMPPLLVEQFRQQQHLLLTTDSQLSYYALLPDDKVLVLKAPLRLFESQGNATDIFYTLLFYGLLLSFFLIWAYPLLRQLSRLKRAAQSFGDGELTQRIVPSKISYISAIEQEFNHMAQRIADLIADVKLLSSAVSHDLRTPLARIQFGLDTLAEEDDPQLIKEYQEKISDNVEQMTALVETLLNYARLEQTMLTIEREPLALLALLKKLAQQYSTEQVNIMIKATRYQPELTVLGDSQYLSMLFSNLIKNAINYGQGQVIIELSHQQGQVIIMVHDNGNGVPKQQQLDIFKPFVRGNHAANSGYGIGLAFAKRVVQWHHGELSVGDSNILSGAAFRVILPINRG</sequence>
<evidence type="ECO:0000256" key="10">
    <source>
        <dbReference type="SAM" id="Phobius"/>
    </source>
</evidence>
<dbReference type="Gene3D" id="3.30.565.10">
    <property type="entry name" value="Histidine kinase-like ATPase, C-terminal domain"/>
    <property type="match status" value="1"/>
</dbReference>
<keyword evidence="9" id="KW-0067">ATP-binding</keyword>
<evidence type="ECO:0000259" key="11">
    <source>
        <dbReference type="PROSITE" id="PS50109"/>
    </source>
</evidence>
<keyword evidence="10" id="KW-0812">Transmembrane</keyword>
<accession>A0ABQ6GUK8</accession>
<feature type="domain" description="Histidine kinase" evidence="11">
    <location>
        <begin position="216"/>
        <end position="426"/>
    </location>
</feature>
<dbReference type="InterPro" id="IPR005467">
    <property type="entry name" value="His_kinase_dom"/>
</dbReference>
<dbReference type="CDD" id="cd00075">
    <property type="entry name" value="HATPase"/>
    <property type="match status" value="1"/>
</dbReference>
<protein>
    <recommendedName>
        <fullName evidence="3">histidine kinase</fullName>
        <ecNumber evidence="3">2.7.13.3</ecNumber>
    </recommendedName>
</protein>
<evidence type="ECO:0000256" key="5">
    <source>
        <dbReference type="ARBA" id="ARBA00022553"/>
    </source>
</evidence>
<dbReference type="SMART" id="SM00387">
    <property type="entry name" value="HATPase_c"/>
    <property type="match status" value="1"/>
</dbReference>
<organism evidence="13 14">
    <name type="scientific">Thalassotalea insulae</name>
    <dbReference type="NCBI Taxonomy" id="2056778"/>
    <lineage>
        <taxon>Bacteria</taxon>
        <taxon>Pseudomonadati</taxon>
        <taxon>Pseudomonadota</taxon>
        <taxon>Gammaproteobacteria</taxon>
        <taxon>Alteromonadales</taxon>
        <taxon>Colwelliaceae</taxon>
        <taxon>Thalassotalea</taxon>
    </lineage>
</organism>
<dbReference type="SUPFAM" id="SSF55874">
    <property type="entry name" value="ATPase domain of HSP90 chaperone/DNA topoisomerase II/histidine kinase"/>
    <property type="match status" value="1"/>
</dbReference>
<dbReference type="InterPro" id="IPR036097">
    <property type="entry name" value="HisK_dim/P_sf"/>
</dbReference>
<feature type="transmembrane region" description="Helical" evidence="10">
    <location>
        <begin position="137"/>
        <end position="159"/>
    </location>
</feature>
<keyword evidence="5" id="KW-0597">Phosphoprotein</keyword>
<dbReference type="EMBL" id="BSST01000001">
    <property type="protein sequence ID" value="GLX79349.1"/>
    <property type="molecule type" value="Genomic_DNA"/>
</dbReference>
<evidence type="ECO:0000256" key="1">
    <source>
        <dbReference type="ARBA" id="ARBA00000085"/>
    </source>
</evidence>
<dbReference type="PROSITE" id="PS50109">
    <property type="entry name" value="HIS_KIN"/>
    <property type="match status" value="1"/>
</dbReference>
<keyword evidence="10" id="KW-1133">Transmembrane helix</keyword>
<dbReference type="CDD" id="cd06225">
    <property type="entry name" value="HAMP"/>
    <property type="match status" value="1"/>
</dbReference>
<proteinExistence type="predicted"/>
<dbReference type="SMART" id="SM00304">
    <property type="entry name" value="HAMP"/>
    <property type="match status" value="1"/>
</dbReference>
<keyword evidence="8 13" id="KW-0418">Kinase</keyword>
<keyword evidence="4" id="KW-1003">Cell membrane</keyword>
<dbReference type="SMART" id="SM00388">
    <property type="entry name" value="HisKA"/>
    <property type="match status" value="1"/>
</dbReference>
<evidence type="ECO:0000256" key="7">
    <source>
        <dbReference type="ARBA" id="ARBA00022741"/>
    </source>
</evidence>
<evidence type="ECO:0000256" key="6">
    <source>
        <dbReference type="ARBA" id="ARBA00022679"/>
    </source>
</evidence>
<dbReference type="Gene3D" id="6.10.340.10">
    <property type="match status" value="1"/>
</dbReference>
<dbReference type="CDD" id="cd00082">
    <property type="entry name" value="HisKA"/>
    <property type="match status" value="1"/>
</dbReference>
<dbReference type="Pfam" id="PF02518">
    <property type="entry name" value="HATPase_c"/>
    <property type="match status" value="1"/>
</dbReference>
<dbReference type="Pfam" id="PF00672">
    <property type="entry name" value="HAMP"/>
    <property type="match status" value="1"/>
</dbReference>
<dbReference type="PANTHER" id="PTHR44936:SF10">
    <property type="entry name" value="SENSOR PROTEIN RSTB"/>
    <property type="match status" value="1"/>
</dbReference>
<dbReference type="PRINTS" id="PR00344">
    <property type="entry name" value="BCTRLSENSOR"/>
</dbReference>
<dbReference type="Proteomes" id="UP001157186">
    <property type="component" value="Unassembled WGS sequence"/>
</dbReference>
<evidence type="ECO:0000256" key="4">
    <source>
        <dbReference type="ARBA" id="ARBA00022475"/>
    </source>
</evidence>
<evidence type="ECO:0000313" key="13">
    <source>
        <dbReference type="EMBL" id="GLX79349.1"/>
    </source>
</evidence>
<name>A0ABQ6GUK8_9GAMM</name>
<keyword evidence="10" id="KW-0472">Membrane</keyword>
<dbReference type="InterPro" id="IPR050980">
    <property type="entry name" value="2C_sensor_his_kinase"/>
</dbReference>
<evidence type="ECO:0000313" key="14">
    <source>
        <dbReference type="Proteomes" id="UP001157186"/>
    </source>
</evidence>
<gene>
    <name evidence="13" type="primary">rstB_2</name>
    <name evidence="13" type="ORF">tinsulaeT_26890</name>
</gene>
<dbReference type="InterPro" id="IPR004358">
    <property type="entry name" value="Sig_transdc_His_kin-like_C"/>
</dbReference>
<comment type="subcellular location">
    <subcellularLocation>
        <location evidence="2">Cell membrane</location>
        <topology evidence="2">Multi-pass membrane protein</topology>
    </subcellularLocation>
</comment>
<keyword evidence="7" id="KW-0547">Nucleotide-binding</keyword>
<dbReference type="Pfam" id="PF00512">
    <property type="entry name" value="HisKA"/>
    <property type="match status" value="1"/>
</dbReference>
<dbReference type="EC" id="2.7.13.3" evidence="3"/>
<comment type="catalytic activity">
    <reaction evidence="1">
        <text>ATP + protein L-histidine = ADP + protein N-phospho-L-histidine.</text>
        <dbReference type="EC" id="2.7.13.3"/>
    </reaction>
</comment>
<evidence type="ECO:0000256" key="3">
    <source>
        <dbReference type="ARBA" id="ARBA00012438"/>
    </source>
</evidence>
<dbReference type="Gene3D" id="1.10.287.130">
    <property type="match status" value="1"/>
</dbReference>
<evidence type="ECO:0000256" key="2">
    <source>
        <dbReference type="ARBA" id="ARBA00004651"/>
    </source>
</evidence>